<dbReference type="Pfam" id="PF12710">
    <property type="entry name" value="HAD"/>
    <property type="match status" value="1"/>
</dbReference>
<comment type="pathway">
    <text evidence="2">Amino-acid biosynthesis; L-serine biosynthesis; L-serine from 3-phospho-D-glycerate: step 3/3.</text>
</comment>
<sequence>MKKRRFLVFLSILLSVFCIGGFVGCPSGNADYDPLLSWNEGTTKDTIVNFVEDVTNPSSYNYVPPSDRIATFDNDGTLWTEKPEYIQSSFINYRLRNGLQALQKLPSLTEKDVMVKDLILEYTLTEPLTPEEYKQKARDFLDTQNHPDLEVPYIELTYQPMVELVNYLQSNDFKVYICSGGGLDFIRSFAEDAYSIPPENVIGTTVQTEYIVQDDGSYLLVRKPELVKPINDEAGKPVGIERYIGKKPIMAVGNSSGDLQMLDYTDDHIGPAFMMLLHHDDPRECPYAVDNPDIDCPYDKKSEDDINIFDLANERGWTVISMKDDFVTVYGDITPSITPSITPLDNGSGSEQASGYENTSGDQTTSSKYQRSVRSSVAGRYRRY</sequence>
<dbReference type="AlphaFoldDB" id="A0A1U7MZV1"/>
<feature type="compositionally biased region" description="Polar residues" evidence="12">
    <location>
        <begin position="338"/>
        <end position="375"/>
    </location>
</feature>
<dbReference type="SUPFAM" id="SSF56784">
    <property type="entry name" value="HAD-like"/>
    <property type="match status" value="1"/>
</dbReference>
<feature type="region of interest" description="Disordered" evidence="12">
    <location>
        <begin position="338"/>
        <end position="384"/>
    </location>
</feature>
<accession>A0A1U7MZV1</accession>
<keyword evidence="14" id="KW-1185">Reference proteome</keyword>
<keyword evidence="5" id="KW-0028">Amino-acid biosynthesis</keyword>
<evidence type="ECO:0000256" key="6">
    <source>
        <dbReference type="ARBA" id="ARBA00022723"/>
    </source>
</evidence>
<dbReference type="Gene3D" id="3.40.50.1000">
    <property type="entry name" value="HAD superfamily/HAD-like"/>
    <property type="match status" value="1"/>
</dbReference>
<evidence type="ECO:0000256" key="5">
    <source>
        <dbReference type="ARBA" id="ARBA00022605"/>
    </source>
</evidence>
<dbReference type="PANTHER" id="PTHR43344:SF2">
    <property type="entry name" value="PHOSPHOSERINE PHOSPHATASE"/>
    <property type="match status" value="1"/>
</dbReference>
<evidence type="ECO:0000256" key="7">
    <source>
        <dbReference type="ARBA" id="ARBA00022801"/>
    </source>
</evidence>
<dbReference type="GO" id="GO:0005737">
    <property type="term" value="C:cytoplasm"/>
    <property type="evidence" value="ECO:0007669"/>
    <property type="project" value="TreeGrafter"/>
</dbReference>
<dbReference type="InterPro" id="IPR023214">
    <property type="entry name" value="HAD_sf"/>
</dbReference>
<dbReference type="GO" id="GO:0036424">
    <property type="term" value="F:L-phosphoserine phosphatase activity"/>
    <property type="evidence" value="ECO:0007669"/>
    <property type="project" value="TreeGrafter"/>
</dbReference>
<protein>
    <recommendedName>
        <fullName evidence="4">phosphoserine phosphatase</fullName>
        <ecNumber evidence="4">3.1.3.3</ecNumber>
    </recommendedName>
</protein>
<comment type="catalytic activity">
    <reaction evidence="10">
        <text>O-phospho-L-serine + H2O = L-serine + phosphate</text>
        <dbReference type="Rhea" id="RHEA:21208"/>
        <dbReference type="ChEBI" id="CHEBI:15377"/>
        <dbReference type="ChEBI" id="CHEBI:33384"/>
        <dbReference type="ChEBI" id="CHEBI:43474"/>
        <dbReference type="ChEBI" id="CHEBI:57524"/>
        <dbReference type="EC" id="3.1.3.3"/>
    </reaction>
</comment>
<evidence type="ECO:0000256" key="11">
    <source>
        <dbReference type="ARBA" id="ARBA00048523"/>
    </source>
</evidence>
<organism evidence="13 14">
    <name type="scientific">Moorena bouillonii PNG</name>
    <dbReference type="NCBI Taxonomy" id="568701"/>
    <lineage>
        <taxon>Bacteria</taxon>
        <taxon>Bacillati</taxon>
        <taxon>Cyanobacteriota</taxon>
        <taxon>Cyanophyceae</taxon>
        <taxon>Coleofasciculales</taxon>
        <taxon>Coleofasciculaceae</taxon>
        <taxon>Moorena</taxon>
    </lineage>
</organism>
<dbReference type="RefSeq" id="WP_075898366.1">
    <property type="nucleotide sequence ID" value="NZ_MKZS01000001.1"/>
</dbReference>
<comment type="caution">
    <text evidence="13">The sequence shown here is derived from an EMBL/GenBank/DDBJ whole genome shotgun (WGS) entry which is preliminary data.</text>
</comment>
<keyword evidence="7" id="KW-0378">Hydrolase</keyword>
<dbReference type="InterPro" id="IPR036412">
    <property type="entry name" value="HAD-like_sf"/>
</dbReference>
<evidence type="ECO:0000256" key="10">
    <source>
        <dbReference type="ARBA" id="ARBA00048138"/>
    </source>
</evidence>
<evidence type="ECO:0000256" key="8">
    <source>
        <dbReference type="ARBA" id="ARBA00022842"/>
    </source>
</evidence>
<evidence type="ECO:0000313" key="14">
    <source>
        <dbReference type="Proteomes" id="UP000186657"/>
    </source>
</evidence>
<evidence type="ECO:0000256" key="2">
    <source>
        <dbReference type="ARBA" id="ARBA00005135"/>
    </source>
</evidence>
<proteinExistence type="inferred from homology"/>
<dbReference type="GO" id="GO:0006564">
    <property type="term" value="P:L-serine biosynthetic process"/>
    <property type="evidence" value="ECO:0007669"/>
    <property type="project" value="UniProtKB-KW"/>
</dbReference>
<reference evidence="13 14" key="1">
    <citation type="submission" date="2016-10" db="EMBL/GenBank/DDBJ databases">
        <title>Comparative genomics uncovers the prolific and rare metabolic potential of the cyanobacterial genus Moorea.</title>
        <authorList>
            <person name="Leao T."/>
            <person name="Castelao G."/>
            <person name="Korobeynikov A."/>
            <person name="Monroe E.A."/>
            <person name="Podell S."/>
            <person name="Glukhov E."/>
            <person name="Allen E."/>
            <person name="Gerwick W.H."/>
            <person name="Gerwick L."/>
        </authorList>
    </citation>
    <scope>NUCLEOTIDE SEQUENCE [LARGE SCALE GENOMIC DNA]</scope>
    <source>
        <strain evidence="13 14">PNG5-198</strain>
    </source>
</reference>
<comment type="catalytic activity">
    <reaction evidence="11">
        <text>O-phospho-D-serine + H2O = D-serine + phosphate</text>
        <dbReference type="Rhea" id="RHEA:24873"/>
        <dbReference type="ChEBI" id="CHEBI:15377"/>
        <dbReference type="ChEBI" id="CHEBI:35247"/>
        <dbReference type="ChEBI" id="CHEBI:43474"/>
        <dbReference type="ChEBI" id="CHEBI:58680"/>
        <dbReference type="EC" id="3.1.3.3"/>
    </reaction>
</comment>
<keyword evidence="8" id="KW-0460">Magnesium</keyword>
<dbReference type="Proteomes" id="UP000186657">
    <property type="component" value="Unassembled WGS sequence"/>
</dbReference>
<dbReference type="GO" id="GO:0000287">
    <property type="term" value="F:magnesium ion binding"/>
    <property type="evidence" value="ECO:0007669"/>
    <property type="project" value="TreeGrafter"/>
</dbReference>
<dbReference type="PROSITE" id="PS51257">
    <property type="entry name" value="PROKAR_LIPOPROTEIN"/>
    <property type="match status" value="1"/>
</dbReference>
<name>A0A1U7MZV1_9CYAN</name>
<evidence type="ECO:0000256" key="4">
    <source>
        <dbReference type="ARBA" id="ARBA00012640"/>
    </source>
</evidence>
<evidence type="ECO:0000313" key="13">
    <source>
        <dbReference type="EMBL" id="OLT59219.1"/>
    </source>
</evidence>
<evidence type="ECO:0000256" key="9">
    <source>
        <dbReference type="ARBA" id="ARBA00023299"/>
    </source>
</evidence>
<dbReference type="EMBL" id="MKZS01000001">
    <property type="protein sequence ID" value="OLT59219.1"/>
    <property type="molecule type" value="Genomic_DNA"/>
</dbReference>
<comment type="similarity">
    <text evidence="3">Belongs to the HAD-like hydrolase superfamily. SerB family.</text>
</comment>
<comment type="cofactor">
    <cofactor evidence="1">
        <name>Mg(2+)</name>
        <dbReference type="ChEBI" id="CHEBI:18420"/>
    </cofactor>
</comment>
<dbReference type="EC" id="3.1.3.3" evidence="4"/>
<dbReference type="PANTHER" id="PTHR43344">
    <property type="entry name" value="PHOSPHOSERINE PHOSPHATASE"/>
    <property type="match status" value="1"/>
</dbReference>
<evidence type="ECO:0000256" key="1">
    <source>
        <dbReference type="ARBA" id="ARBA00001946"/>
    </source>
</evidence>
<evidence type="ECO:0000256" key="12">
    <source>
        <dbReference type="SAM" id="MobiDB-lite"/>
    </source>
</evidence>
<dbReference type="InterPro" id="IPR050582">
    <property type="entry name" value="HAD-like_SerB"/>
</dbReference>
<keyword evidence="6" id="KW-0479">Metal-binding</keyword>
<evidence type="ECO:0000256" key="3">
    <source>
        <dbReference type="ARBA" id="ARBA00009184"/>
    </source>
</evidence>
<gene>
    <name evidence="13" type="ORF">BJP37_09360</name>
</gene>
<keyword evidence="9" id="KW-0718">Serine biosynthesis</keyword>